<accession>A0A6I6ETR7</accession>
<sequence length="871" mass="99107">MKIKKIISLLVVYLYLFTFLPIGFLVEKVQALEGYGKYDSDSTIIENKYDIKEDILKVKQYEDYSVVLTGQALYFIQDGKAKKYDLGKVDIFPNTNIERQGKYIYLSPYRKNSTYKILTIDSEKFEGQSNSISEYISYDDNVNNIEFKEAIVDSNNNKWFSVHKSSEDLYELLKVEGTSATEVKAIASLKGAEGTHYDDAFRDLKIDSSGSAWFKVTESNSEVKKYMLARIYKDGTDKTYTFGDEISSYAISNDGSVWIVSKDKLVHVEENGNAIKEFKDVNIKDITIDSKGNVWVLEEDKVKEIVNDELKEKYTVLKSSNEISVNDEGSIILKNTRGFTLINKGKIEHTYVNSYVNNSALVLKDNVSDIRIISSNYKNGSKDKDNTDDLISEVTLKDGKFNIENSVETKPRSYISAVFYNGEIYFASDKSVYRLKDNLLEEYVKLVKDDDSYEQVTSMSFDKNGVLYVVSKENIYVVDKNKKVEAIELSAMNAYGNVKYNNLVKDNNGQVYLITGYSTKVKLTSLDGTQYRTINYKSQSGEEPVNIFLNENDEFEFVYGDKTNGYRVYELDENLLPQEDKRFNNQGSGLMETYNEIKGIEKTADRKLILWIGNNMLYMKEKDKDKFIGLYDIDGSDNITSMVDGKDGKVYIGTYNSGVLSYGEKLNILPKDYENKLVEEKAVVGNHKEWTIKFNIALDKNTINEENITVVNSVGEKHDVKVTLESDNTSIKITPNNAYENGEIYYIIVKETIKSLSGKSLVKPAVGKFIVSTETEDNGESAEEVEFKVIEPENLDVRQKSFMDFIIDSWRSSFKGKVGQVTVENVNVGMDTAVISFNAEVLVEKNDKTIKEIQTVTLNCKKIDGVWKILE</sequence>
<keyword evidence="2" id="KW-1133">Transmembrane helix</keyword>
<dbReference type="Gene3D" id="2.60.40.1220">
    <property type="match status" value="1"/>
</dbReference>
<evidence type="ECO:0000256" key="2">
    <source>
        <dbReference type="SAM" id="Phobius"/>
    </source>
</evidence>
<feature type="domain" description="SbsA Ig-like" evidence="3">
    <location>
        <begin position="687"/>
        <end position="765"/>
    </location>
</feature>
<evidence type="ECO:0000313" key="5">
    <source>
        <dbReference type="Proteomes" id="UP000422764"/>
    </source>
</evidence>
<dbReference type="Gene3D" id="2.130.10.10">
    <property type="entry name" value="YVTN repeat-like/Quinoprotein amine dehydrogenase"/>
    <property type="match status" value="2"/>
</dbReference>
<reference evidence="4 5" key="1">
    <citation type="submission" date="2019-12" db="EMBL/GenBank/DDBJ databases">
        <title>Genome sequenceing of Clostridium bovifaecis.</title>
        <authorList>
            <person name="Yao Y."/>
        </authorList>
    </citation>
    <scope>NUCLEOTIDE SEQUENCE [LARGE SCALE GENOMIC DNA]</scope>
    <source>
        <strain evidence="4 5">BXX</strain>
    </source>
</reference>
<name>A0A6I6ETR7_9CLOT</name>
<keyword evidence="5" id="KW-1185">Reference proteome</keyword>
<protein>
    <recommendedName>
        <fullName evidence="3">SbsA Ig-like domain-containing protein</fullName>
    </recommendedName>
</protein>
<dbReference type="SUPFAM" id="SSF101898">
    <property type="entry name" value="NHL repeat"/>
    <property type="match status" value="1"/>
</dbReference>
<dbReference type="InterPro" id="IPR032812">
    <property type="entry name" value="SbsA_Ig"/>
</dbReference>
<gene>
    <name evidence="4" type="ORF">GOM49_12210</name>
</gene>
<dbReference type="EMBL" id="CP046522">
    <property type="protein sequence ID" value="QGU95753.1"/>
    <property type="molecule type" value="Genomic_DNA"/>
</dbReference>
<organism evidence="4 5">
    <name type="scientific">Clostridium bovifaecis</name>
    <dbReference type="NCBI Taxonomy" id="2184719"/>
    <lineage>
        <taxon>Bacteria</taxon>
        <taxon>Bacillati</taxon>
        <taxon>Bacillota</taxon>
        <taxon>Clostridia</taxon>
        <taxon>Eubacteriales</taxon>
        <taxon>Clostridiaceae</taxon>
        <taxon>Clostridium</taxon>
    </lineage>
</organism>
<evidence type="ECO:0000256" key="1">
    <source>
        <dbReference type="ARBA" id="ARBA00022729"/>
    </source>
</evidence>
<dbReference type="Pfam" id="PF13205">
    <property type="entry name" value="Big_5"/>
    <property type="match status" value="1"/>
</dbReference>
<proteinExistence type="predicted"/>
<evidence type="ECO:0000259" key="3">
    <source>
        <dbReference type="Pfam" id="PF13205"/>
    </source>
</evidence>
<feature type="transmembrane region" description="Helical" evidence="2">
    <location>
        <begin position="7"/>
        <end position="26"/>
    </location>
</feature>
<dbReference type="Proteomes" id="UP000422764">
    <property type="component" value="Chromosome"/>
</dbReference>
<dbReference type="InterPro" id="IPR014755">
    <property type="entry name" value="Cu-Rt/internalin_Ig-like"/>
</dbReference>
<keyword evidence="2" id="KW-0472">Membrane</keyword>
<keyword evidence="1" id="KW-0732">Signal</keyword>
<dbReference type="InterPro" id="IPR015943">
    <property type="entry name" value="WD40/YVTN_repeat-like_dom_sf"/>
</dbReference>
<evidence type="ECO:0000313" key="4">
    <source>
        <dbReference type="EMBL" id="QGU95753.1"/>
    </source>
</evidence>
<dbReference type="AlphaFoldDB" id="A0A6I6ETR7"/>
<dbReference type="SUPFAM" id="SSF63829">
    <property type="entry name" value="Calcium-dependent phosphotriesterase"/>
    <property type="match status" value="1"/>
</dbReference>
<keyword evidence="2" id="KW-0812">Transmembrane</keyword>